<feature type="transmembrane region" description="Helical" evidence="1">
    <location>
        <begin position="105"/>
        <end position="134"/>
    </location>
</feature>
<dbReference type="InterPro" id="IPR006938">
    <property type="entry name" value="DUF624"/>
</dbReference>
<reference evidence="2" key="1">
    <citation type="submission" date="2020-06" db="EMBL/GenBank/DDBJ databases">
        <title>Insight into the genomes of haloalkaliphilic bacilli from Kenyan soda lakes.</title>
        <authorList>
            <person name="Mwirichia R."/>
            <person name="Villamizar G.C."/>
            <person name="Poehlein A."/>
            <person name="Mugweru J."/>
            <person name="Kipnyargis A."/>
            <person name="Kiplimo D."/>
            <person name="Orwa P."/>
            <person name="Daniel R."/>
        </authorList>
    </citation>
    <scope>NUCLEOTIDE SEQUENCE</scope>
    <source>
        <strain evidence="2">B1096_S55</strain>
    </source>
</reference>
<keyword evidence="1" id="KW-0472">Membrane</keyword>
<keyword evidence="3" id="KW-1185">Reference proteome</keyword>
<gene>
    <name evidence="2" type="ORF">HXA33_00800</name>
</gene>
<feature type="transmembrane region" description="Helical" evidence="1">
    <location>
        <begin position="173"/>
        <end position="194"/>
    </location>
</feature>
<protein>
    <submittedName>
        <fullName evidence="2">DUF624 domain-containing protein</fullName>
    </submittedName>
</protein>
<proteinExistence type="predicted"/>
<feature type="transmembrane region" description="Helical" evidence="1">
    <location>
        <begin position="36"/>
        <end position="55"/>
    </location>
</feature>
<name>A0A9Q4FX12_SALAG</name>
<evidence type="ECO:0000256" key="1">
    <source>
        <dbReference type="SAM" id="Phobius"/>
    </source>
</evidence>
<dbReference type="Proteomes" id="UP001057753">
    <property type="component" value="Unassembled WGS sequence"/>
</dbReference>
<evidence type="ECO:0000313" key="2">
    <source>
        <dbReference type="EMBL" id="MCR6095086.1"/>
    </source>
</evidence>
<sequence length="209" mass="23841">MLNRGVLKIIYEIMVFITRMAYLNILWILFTLSGGIVAGLAPATAAIFSVIHLWIQGKEPPVFKSFWVSYKQYFLKANLLLIPLFIVSNLLYIDFRYLTVIDGTFYYVMLFTFINASLLFFILSIYLFPTLILFNYPIMKTYKTALFIGLAKPLHTLALAIVLYSILRIVLLIPGLIPLFPVALFSYASMAMALSAHKKVINHTQQPVN</sequence>
<evidence type="ECO:0000313" key="3">
    <source>
        <dbReference type="Proteomes" id="UP001057753"/>
    </source>
</evidence>
<dbReference type="Pfam" id="PF04854">
    <property type="entry name" value="DUF624"/>
    <property type="match status" value="1"/>
</dbReference>
<keyword evidence="1" id="KW-1133">Transmembrane helix</keyword>
<dbReference type="EMBL" id="JABXYM010000001">
    <property type="protein sequence ID" value="MCR6095086.1"/>
    <property type="molecule type" value="Genomic_DNA"/>
</dbReference>
<dbReference type="RefSeq" id="WP_257819745.1">
    <property type="nucleotide sequence ID" value="NZ_JABXYM010000001.1"/>
</dbReference>
<feature type="transmembrane region" description="Helical" evidence="1">
    <location>
        <begin position="75"/>
        <end position="93"/>
    </location>
</feature>
<feature type="transmembrane region" description="Helical" evidence="1">
    <location>
        <begin position="146"/>
        <end position="167"/>
    </location>
</feature>
<organism evidence="2 3">
    <name type="scientific">Salipaludibacillus agaradhaerens</name>
    <name type="common">Bacillus agaradhaerens</name>
    <dbReference type="NCBI Taxonomy" id="76935"/>
    <lineage>
        <taxon>Bacteria</taxon>
        <taxon>Bacillati</taxon>
        <taxon>Bacillota</taxon>
        <taxon>Bacilli</taxon>
        <taxon>Bacillales</taxon>
        <taxon>Bacillaceae</taxon>
    </lineage>
</organism>
<dbReference type="AlphaFoldDB" id="A0A9Q4FX12"/>
<comment type="caution">
    <text evidence="2">The sequence shown here is derived from an EMBL/GenBank/DDBJ whole genome shotgun (WGS) entry which is preliminary data.</text>
</comment>
<accession>A0A9Q4FX12</accession>
<keyword evidence="1" id="KW-0812">Transmembrane</keyword>